<dbReference type="EMBL" id="CAJNOC010001884">
    <property type="protein sequence ID" value="CAF0898168.1"/>
    <property type="molecule type" value="Genomic_DNA"/>
</dbReference>
<proteinExistence type="predicted"/>
<sequence length="226" mass="25942">MYQISIVKLKKALFILFRSLSDLSFYWPFFEGVISDLINGKNLITIRAITHVRDRFNNTRSAIGLSSNYLKIPLENFFQGDFTIMLWYRKFSTTNFQRIIECGSREDDSILMSASYSDVQTTFFKIYDTMNDLNDTAKSVIGKTPIVLNIWYHLTFVLQGSNGYIYVNGILDGQGDLNFPKNIFRSSCHLGGSLKANILATAIFDDLKIFNRALSINEIINEYEIN</sequence>
<dbReference type="Proteomes" id="UP000663879">
    <property type="component" value="Unassembled WGS sequence"/>
</dbReference>
<name>A0A813ZHW7_9BILA</name>
<dbReference type="SUPFAM" id="SSF49899">
    <property type="entry name" value="Concanavalin A-like lectins/glucanases"/>
    <property type="match status" value="1"/>
</dbReference>
<keyword evidence="2" id="KW-1185">Reference proteome</keyword>
<dbReference type="Gene3D" id="2.60.120.200">
    <property type="match status" value="1"/>
</dbReference>
<organism evidence="1 2">
    <name type="scientific">Brachionus calyciflorus</name>
    <dbReference type="NCBI Taxonomy" id="104777"/>
    <lineage>
        <taxon>Eukaryota</taxon>
        <taxon>Metazoa</taxon>
        <taxon>Spiralia</taxon>
        <taxon>Gnathifera</taxon>
        <taxon>Rotifera</taxon>
        <taxon>Eurotatoria</taxon>
        <taxon>Monogononta</taxon>
        <taxon>Pseudotrocha</taxon>
        <taxon>Ploima</taxon>
        <taxon>Brachionidae</taxon>
        <taxon>Brachionus</taxon>
    </lineage>
</organism>
<dbReference type="PANTHER" id="PTHR42535">
    <property type="entry name" value="OOKINETE PROTEIN, PUTATIVE-RELATED"/>
    <property type="match status" value="1"/>
</dbReference>
<dbReference type="PANTHER" id="PTHR42535:SF2">
    <property type="entry name" value="CHROMOSOME UNDETERMINED SCAFFOLD_146, WHOLE GENOME SHOTGUN SEQUENCE"/>
    <property type="match status" value="1"/>
</dbReference>
<dbReference type="Pfam" id="PF13385">
    <property type="entry name" value="Laminin_G_3"/>
    <property type="match status" value="1"/>
</dbReference>
<evidence type="ECO:0000313" key="1">
    <source>
        <dbReference type="EMBL" id="CAF0898168.1"/>
    </source>
</evidence>
<accession>A0A813ZHW7</accession>
<dbReference type="AlphaFoldDB" id="A0A813ZHW7"/>
<comment type="caution">
    <text evidence="1">The sequence shown here is derived from an EMBL/GenBank/DDBJ whole genome shotgun (WGS) entry which is preliminary data.</text>
</comment>
<evidence type="ECO:0000313" key="2">
    <source>
        <dbReference type="Proteomes" id="UP000663879"/>
    </source>
</evidence>
<protein>
    <submittedName>
        <fullName evidence="1">Uncharacterized protein</fullName>
    </submittedName>
</protein>
<dbReference type="OrthoDB" id="10204694at2759"/>
<gene>
    <name evidence="1" type="ORF">OXX778_LOCUS11261</name>
</gene>
<reference evidence="1" key="1">
    <citation type="submission" date="2021-02" db="EMBL/GenBank/DDBJ databases">
        <authorList>
            <person name="Nowell W R."/>
        </authorList>
    </citation>
    <scope>NUCLEOTIDE SEQUENCE</scope>
    <source>
        <strain evidence="1">Ploen Becks lab</strain>
    </source>
</reference>
<dbReference type="InterPro" id="IPR013320">
    <property type="entry name" value="ConA-like_dom_sf"/>
</dbReference>